<feature type="chain" id="PRO_5047539767" evidence="1">
    <location>
        <begin position="23"/>
        <end position="193"/>
    </location>
</feature>
<dbReference type="PANTHER" id="PTHR37530">
    <property type="entry name" value="OUTER MEMBRANE PROTEIN SLP"/>
    <property type="match status" value="1"/>
</dbReference>
<feature type="signal peptide" evidence="1">
    <location>
        <begin position="1"/>
        <end position="22"/>
    </location>
</feature>
<dbReference type="RefSeq" id="WP_380022164.1">
    <property type="nucleotide sequence ID" value="NZ_JBHSHD010000010.1"/>
</dbReference>
<dbReference type="Proteomes" id="UP001595886">
    <property type="component" value="Unassembled WGS sequence"/>
</dbReference>
<name>A0ABV9QYH6_9GAMM</name>
<sequence>MNKTFTQLLAVALLGGALGACVTVPQPLQGQYTSLTPREAVNGSADGQNVRWGGEIIKVEPKATMTCFEVLARRLDSAARPMQRDASDGRFIACRSGFYDPEEFERGREITVVGRLTGSDRGKVGEYEYTYPHVAADTIYLWPKRPLVVRTPSYDPWRYGYGPYGPWGWGGPYWGPFWGGSVIIHDRPHPRPR</sequence>
<dbReference type="PANTHER" id="PTHR37530:SF1">
    <property type="entry name" value="OUTER MEMBRANE PROTEIN SLP"/>
    <property type="match status" value="1"/>
</dbReference>
<dbReference type="NCBIfam" id="TIGR00752">
    <property type="entry name" value="slp"/>
    <property type="match status" value="1"/>
</dbReference>
<keyword evidence="3" id="KW-1185">Reference proteome</keyword>
<keyword evidence="1" id="KW-0732">Signal</keyword>
<evidence type="ECO:0000313" key="2">
    <source>
        <dbReference type="EMBL" id="MFC4821902.1"/>
    </source>
</evidence>
<organism evidence="2 3">
    <name type="scientific">Dokdonella ginsengisoli</name>
    <dbReference type="NCBI Taxonomy" id="363846"/>
    <lineage>
        <taxon>Bacteria</taxon>
        <taxon>Pseudomonadati</taxon>
        <taxon>Pseudomonadota</taxon>
        <taxon>Gammaproteobacteria</taxon>
        <taxon>Lysobacterales</taxon>
        <taxon>Rhodanobacteraceae</taxon>
        <taxon>Dokdonella</taxon>
    </lineage>
</organism>
<evidence type="ECO:0000313" key="3">
    <source>
        <dbReference type="Proteomes" id="UP001595886"/>
    </source>
</evidence>
<dbReference type="Pfam" id="PF03843">
    <property type="entry name" value="Slp"/>
    <property type="match status" value="1"/>
</dbReference>
<evidence type="ECO:0000256" key="1">
    <source>
        <dbReference type="SAM" id="SignalP"/>
    </source>
</evidence>
<accession>A0ABV9QYH6</accession>
<proteinExistence type="predicted"/>
<reference evidence="3" key="1">
    <citation type="journal article" date="2019" name="Int. J. Syst. Evol. Microbiol.">
        <title>The Global Catalogue of Microorganisms (GCM) 10K type strain sequencing project: providing services to taxonomists for standard genome sequencing and annotation.</title>
        <authorList>
            <consortium name="The Broad Institute Genomics Platform"/>
            <consortium name="The Broad Institute Genome Sequencing Center for Infectious Disease"/>
            <person name="Wu L."/>
            <person name="Ma J."/>
        </authorList>
    </citation>
    <scope>NUCLEOTIDE SEQUENCE [LARGE SCALE GENOMIC DNA]</scope>
    <source>
        <strain evidence="3">CCUG 30340</strain>
    </source>
</reference>
<protein>
    <submittedName>
        <fullName evidence="2">Slp family lipoprotein</fullName>
    </submittedName>
</protein>
<dbReference type="PROSITE" id="PS51257">
    <property type="entry name" value="PROKAR_LIPOPROTEIN"/>
    <property type="match status" value="1"/>
</dbReference>
<gene>
    <name evidence="2" type="ORF">ACFO6Q_16365</name>
</gene>
<dbReference type="InterPro" id="IPR004658">
    <property type="entry name" value="OMP_Slp"/>
</dbReference>
<dbReference type="PIRSF" id="PIRSF004982">
    <property type="entry name" value="SlP"/>
    <property type="match status" value="1"/>
</dbReference>
<dbReference type="EMBL" id="JBHSHD010000010">
    <property type="protein sequence ID" value="MFC4821902.1"/>
    <property type="molecule type" value="Genomic_DNA"/>
</dbReference>
<comment type="caution">
    <text evidence="2">The sequence shown here is derived from an EMBL/GenBank/DDBJ whole genome shotgun (WGS) entry which is preliminary data.</text>
</comment>
<keyword evidence="2" id="KW-0449">Lipoprotein</keyword>